<dbReference type="Proteomes" id="UP000770661">
    <property type="component" value="Unassembled WGS sequence"/>
</dbReference>
<dbReference type="AlphaFoldDB" id="A0A8J4XLZ6"/>
<organism evidence="1 2">
    <name type="scientific">Chionoecetes opilio</name>
    <name type="common">Atlantic snow crab</name>
    <name type="synonym">Cancer opilio</name>
    <dbReference type="NCBI Taxonomy" id="41210"/>
    <lineage>
        <taxon>Eukaryota</taxon>
        <taxon>Metazoa</taxon>
        <taxon>Ecdysozoa</taxon>
        <taxon>Arthropoda</taxon>
        <taxon>Crustacea</taxon>
        <taxon>Multicrustacea</taxon>
        <taxon>Malacostraca</taxon>
        <taxon>Eumalacostraca</taxon>
        <taxon>Eucarida</taxon>
        <taxon>Decapoda</taxon>
        <taxon>Pleocyemata</taxon>
        <taxon>Brachyura</taxon>
        <taxon>Eubrachyura</taxon>
        <taxon>Majoidea</taxon>
        <taxon>Majidae</taxon>
        <taxon>Chionoecetes</taxon>
    </lineage>
</organism>
<accession>A0A8J4XLZ6</accession>
<evidence type="ECO:0000313" key="2">
    <source>
        <dbReference type="Proteomes" id="UP000770661"/>
    </source>
</evidence>
<keyword evidence="2" id="KW-1185">Reference proteome</keyword>
<evidence type="ECO:0000313" key="1">
    <source>
        <dbReference type="EMBL" id="KAG0708730.1"/>
    </source>
</evidence>
<comment type="caution">
    <text evidence="1">The sequence shown here is derived from an EMBL/GenBank/DDBJ whole genome shotgun (WGS) entry which is preliminary data.</text>
</comment>
<gene>
    <name evidence="1" type="ORF">GWK47_023962</name>
</gene>
<protein>
    <submittedName>
        <fullName evidence="1">Uncharacterized protein</fullName>
    </submittedName>
</protein>
<sequence>MHRHGLKCMFGHARDEVEGRPGVVCLSEARTVEALGKIDRATGLPSFFGTTTILEHHRWARPPGDRLDDALVKIVVPLSSYLVKEVERDCGWDGTAWGRCRAVGLGQGEADRFISVAAWFPLAKTVRPKCSKKLFLEAIDVLLYKFVRWRFRAEVGLVGCLRLHSTHTGGR</sequence>
<name>A0A8J4XLZ6_CHIOP</name>
<reference evidence="1" key="1">
    <citation type="submission" date="2020-07" db="EMBL/GenBank/DDBJ databases">
        <title>The High-quality genome of the commercially important snow crab, Chionoecetes opilio.</title>
        <authorList>
            <person name="Jeong J.-H."/>
            <person name="Ryu S."/>
        </authorList>
    </citation>
    <scope>NUCLEOTIDE SEQUENCE</scope>
    <source>
        <strain evidence="1">MADBK_172401_WGS</strain>
        <tissue evidence="1">Digestive gland</tissue>
    </source>
</reference>
<proteinExistence type="predicted"/>
<dbReference type="EMBL" id="JACEEZ010024742">
    <property type="protein sequence ID" value="KAG0708730.1"/>
    <property type="molecule type" value="Genomic_DNA"/>
</dbReference>